<dbReference type="InterPro" id="IPR036188">
    <property type="entry name" value="FAD/NAD-bd_sf"/>
</dbReference>
<feature type="domain" description="FAD-binding" evidence="1">
    <location>
        <begin position="2"/>
        <end position="332"/>
    </location>
</feature>
<dbReference type="InterPro" id="IPR002938">
    <property type="entry name" value="FAD-bd"/>
</dbReference>
<dbReference type="EMBL" id="CP121671">
    <property type="protein sequence ID" value="WFT76459.1"/>
    <property type="molecule type" value="Genomic_DNA"/>
</dbReference>
<keyword evidence="3" id="KW-1185">Reference proteome</keyword>
<dbReference type="PRINTS" id="PR00420">
    <property type="entry name" value="RNGMNOXGNASE"/>
</dbReference>
<dbReference type="SUPFAM" id="SSF51905">
    <property type="entry name" value="FAD/NAD(P)-binding domain"/>
    <property type="match status" value="1"/>
</dbReference>
<evidence type="ECO:0000259" key="1">
    <source>
        <dbReference type="Pfam" id="PF01494"/>
    </source>
</evidence>
<accession>A0ABY8J4D1</accession>
<dbReference type="RefSeq" id="WP_283078413.1">
    <property type="nucleotide sequence ID" value="NZ_CP121671.1"/>
</dbReference>
<dbReference type="GO" id="GO:0004497">
    <property type="term" value="F:monooxygenase activity"/>
    <property type="evidence" value="ECO:0007669"/>
    <property type="project" value="UniProtKB-KW"/>
</dbReference>
<proteinExistence type="predicted"/>
<name>A0ABY8J4D1_9BACI</name>
<dbReference type="Pfam" id="PF01494">
    <property type="entry name" value="FAD_binding_3"/>
    <property type="match status" value="1"/>
</dbReference>
<dbReference type="Proteomes" id="UP001221597">
    <property type="component" value="Chromosome"/>
</dbReference>
<evidence type="ECO:0000313" key="2">
    <source>
        <dbReference type="EMBL" id="WFT76459.1"/>
    </source>
</evidence>
<keyword evidence="2" id="KW-0560">Oxidoreductase</keyword>
<dbReference type="InterPro" id="IPR051704">
    <property type="entry name" value="FAD_aromatic-hydroxylase"/>
</dbReference>
<protein>
    <submittedName>
        <fullName evidence="2">FAD-dependent monooxygenase</fullName>
    </submittedName>
</protein>
<dbReference type="PANTHER" id="PTHR46865:SF8">
    <property type="entry name" value="POSSIBLE OXIDOREDUCTASE"/>
    <property type="match status" value="1"/>
</dbReference>
<keyword evidence="2" id="KW-0503">Monooxygenase</keyword>
<sequence length="380" mass="42620">MKILIVGGGIAGLSLAGLLRKRGIEPVVVEKVEEYGEVGYFLGLWPLGSRVLHGLDLYEEYVKAGFPIKDYKVLNESGRLLNQLTFENVSEQFGETYLIARYKLLEILRAGIEDLPIQMGMSIKKIKQDSQKVYVTFTNGKQDAFDLVVGADGIHSKVRELLFGDLPLTSTGWGGWGFWLDKKYLPAEVSASEYWGRGKFFGLGQTQQGYSGSAIIPIPKQMPNTREETISFIQKRFSSMGDEVVQETIKVLHKATDLNFLKLSDFKTDQWSKGRVVLIGDSAAGFLPTAGIGASMAMESAAVLNDELSRVNEDFVEQAISLFTKRRRERIDKIQLNSRRLAKMMFTKSYFVSNIRDFITSKATEKQLFKEIGGKMNHPI</sequence>
<evidence type="ECO:0000313" key="3">
    <source>
        <dbReference type="Proteomes" id="UP001221597"/>
    </source>
</evidence>
<organism evidence="2 3">
    <name type="scientific">Halobacillus naozhouensis</name>
    <dbReference type="NCBI Taxonomy" id="554880"/>
    <lineage>
        <taxon>Bacteria</taxon>
        <taxon>Bacillati</taxon>
        <taxon>Bacillota</taxon>
        <taxon>Bacilli</taxon>
        <taxon>Bacillales</taxon>
        <taxon>Bacillaceae</taxon>
        <taxon>Halobacillus</taxon>
    </lineage>
</organism>
<dbReference type="Gene3D" id="3.50.50.60">
    <property type="entry name" value="FAD/NAD(P)-binding domain"/>
    <property type="match status" value="1"/>
</dbReference>
<dbReference type="PANTHER" id="PTHR46865">
    <property type="entry name" value="OXIDOREDUCTASE-RELATED"/>
    <property type="match status" value="1"/>
</dbReference>
<reference evidence="2 3" key="1">
    <citation type="submission" date="2023-04" db="EMBL/GenBank/DDBJ databases">
        <title>Genome sequence of Halobacillus naozhouensis KACC 21980.</title>
        <authorList>
            <person name="Kim S."/>
            <person name="Heo J."/>
            <person name="Kwon S.-W."/>
        </authorList>
    </citation>
    <scope>NUCLEOTIDE SEQUENCE [LARGE SCALE GENOMIC DNA]</scope>
    <source>
        <strain evidence="2 3">KCTC 13234</strain>
    </source>
</reference>
<gene>
    <name evidence="2" type="ORF">P9989_08880</name>
</gene>